<feature type="coiled-coil region" evidence="1">
    <location>
        <begin position="72"/>
        <end position="141"/>
    </location>
</feature>
<dbReference type="EMBL" id="JAWDJX010000004">
    <property type="protein sequence ID" value="KAK3057075.1"/>
    <property type="molecule type" value="Genomic_DNA"/>
</dbReference>
<evidence type="ECO:0000313" key="2">
    <source>
        <dbReference type="EMBL" id="KAK3057075.1"/>
    </source>
</evidence>
<organism evidence="2 3">
    <name type="scientific">Extremus antarcticus</name>
    <dbReference type="NCBI Taxonomy" id="702011"/>
    <lineage>
        <taxon>Eukaryota</taxon>
        <taxon>Fungi</taxon>
        <taxon>Dikarya</taxon>
        <taxon>Ascomycota</taxon>
        <taxon>Pezizomycotina</taxon>
        <taxon>Dothideomycetes</taxon>
        <taxon>Dothideomycetidae</taxon>
        <taxon>Mycosphaerellales</taxon>
        <taxon>Extremaceae</taxon>
        <taxon>Extremus</taxon>
    </lineage>
</organism>
<dbReference type="AlphaFoldDB" id="A0AAJ0LVV4"/>
<protein>
    <submittedName>
        <fullName evidence="2">Uncharacterized protein</fullName>
    </submittedName>
</protein>
<name>A0AAJ0LVV4_9PEZI</name>
<evidence type="ECO:0000256" key="1">
    <source>
        <dbReference type="SAM" id="Coils"/>
    </source>
</evidence>
<sequence length="351" mass="40173">MHRRKWLRSLDNTADGLRATEAEEHTNQLRRELDILQNSTNNKIKSLSGDLNKARDSAATHAERERELHSDIEALVKQTEDLKNAFLDLQDDDQDLRKDLENGNQTLKTAQAETHQLKKALQNERQENESLREQVASFRTQISATSHMDNQLSDDAIRTKFDQIFYGIQHFAVKTFKGIKFEYDYLPDDVKSAVLPFIPNPQSLPKPFWISIATSIITQVMLQWFGDSHFGRSSDPRLEAATHLALEAFVPNAPETKKWLVATRKLFAADESEMLQQADQQLVRCMVDHAHHALRGAMNVQWRPDSEAQLAKVFAAAQELHRLLTAQQAVYWMGMRPAMLQTGAETFQPSW</sequence>
<keyword evidence="1" id="KW-0175">Coiled coil</keyword>
<dbReference type="Proteomes" id="UP001271007">
    <property type="component" value="Unassembled WGS sequence"/>
</dbReference>
<gene>
    <name evidence="2" type="ORF">LTR09_002113</name>
</gene>
<dbReference type="SUPFAM" id="SSF58100">
    <property type="entry name" value="Bacterial hemolysins"/>
    <property type="match status" value="1"/>
</dbReference>
<accession>A0AAJ0LVV4</accession>
<reference evidence="2" key="1">
    <citation type="submission" date="2023-04" db="EMBL/GenBank/DDBJ databases">
        <title>Black Yeasts Isolated from many extreme environments.</title>
        <authorList>
            <person name="Coleine C."/>
            <person name="Stajich J.E."/>
            <person name="Selbmann L."/>
        </authorList>
    </citation>
    <scope>NUCLEOTIDE SEQUENCE</scope>
    <source>
        <strain evidence="2">CCFEE 5312</strain>
    </source>
</reference>
<keyword evidence="3" id="KW-1185">Reference proteome</keyword>
<evidence type="ECO:0000313" key="3">
    <source>
        <dbReference type="Proteomes" id="UP001271007"/>
    </source>
</evidence>
<comment type="caution">
    <text evidence="2">The sequence shown here is derived from an EMBL/GenBank/DDBJ whole genome shotgun (WGS) entry which is preliminary data.</text>
</comment>
<proteinExistence type="predicted"/>